<feature type="region of interest" description="Disordered" evidence="1">
    <location>
        <begin position="98"/>
        <end position="164"/>
    </location>
</feature>
<dbReference type="Gene3D" id="3.30.70.330">
    <property type="match status" value="1"/>
</dbReference>
<dbReference type="Pfam" id="PF04059">
    <property type="entry name" value="RRM_2"/>
    <property type="match status" value="1"/>
</dbReference>
<gene>
    <name evidence="3" type="ORF">FOZ63_025614</name>
</gene>
<accession>A0A7J6PQC6</accession>
<dbReference type="InterPro" id="IPR007201">
    <property type="entry name" value="Mei2-like_Rrm_C"/>
</dbReference>
<keyword evidence="4" id="KW-1185">Reference proteome</keyword>
<dbReference type="CDD" id="cd12277">
    <property type="entry name" value="RRM3_MEI2_EAR1_like"/>
    <property type="match status" value="1"/>
</dbReference>
<evidence type="ECO:0000313" key="3">
    <source>
        <dbReference type="EMBL" id="KAF4698275.1"/>
    </source>
</evidence>
<feature type="domain" description="Mei2-like C-terminal RNA recognition motif" evidence="2">
    <location>
        <begin position="166"/>
        <end position="257"/>
    </location>
</feature>
<feature type="compositionally biased region" description="Basic residues" evidence="1">
    <location>
        <begin position="127"/>
        <end position="138"/>
    </location>
</feature>
<protein>
    <recommendedName>
        <fullName evidence="2">Mei2-like C-terminal RNA recognition motif domain-containing protein</fullName>
    </recommendedName>
</protein>
<evidence type="ECO:0000259" key="2">
    <source>
        <dbReference type="Pfam" id="PF04059"/>
    </source>
</evidence>
<reference evidence="3 4" key="1">
    <citation type="submission" date="2020-04" db="EMBL/GenBank/DDBJ databases">
        <title>Perkinsus olseni comparative genomics.</title>
        <authorList>
            <person name="Bogema D.R."/>
        </authorList>
    </citation>
    <scope>NUCLEOTIDE SEQUENCE [LARGE SCALE GENOMIC DNA]</scope>
    <source>
        <strain evidence="3 4">ATCC PRA-207</strain>
    </source>
</reference>
<dbReference type="InterPro" id="IPR035979">
    <property type="entry name" value="RBD_domain_sf"/>
</dbReference>
<proteinExistence type="predicted"/>
<dbReference type="Proteomes" id="UP000553632">
    <property type="component" value="Unassembled WGS sequence"/>
</dbReference>
<dbReference type="AlphaFoldDB" id="A0A7J6PQC6"/>
<dbReference type="InterPro" id="IPR012677">
    <property type="entry name" value="Nucleotide-bd_a/b_plait_sf"/>
</dbReference>
<dbReference type="SUPFAM" id="SSF54928">
    <property type="entry name" value="RNA-binding domain, RBD"/>
    <property type="match status" value="1"/>
</dbReference>
<evidence type="ECO:0000256" key="1">
    <source>
        <dbReference type="SAM" id="MobiDB-lite"/>
    </source>
</evidence>
<dbReference type="EMBL" id="JABANO010038606">
    <property type="protein sequence ID" value="KAF4698275.1"/>
    <property type="molecule type" value="Genomic_DNA"/>
</dbReference>
<evidence type="ECO:0000313" key="4">
    <source>
        <dbReference type="Proteomes" id="UP000553632"/>
    </source>
</evidence>
<organism evidence="3 4">
    <name type="scientific">Perkinsus olseni</name>
    <name type="common">Perkinsus atlanticus</name>
    <dbReference type="NCBI Taxonomy" id="32597"/>
    <lineage>
        <taxon>Eukaryota</taxon>
        <taxon>Sar</taxon>
        <taxon>Alveolata</taxon>
        <taxon>Perkinsozoa</taxon>
        <taxon>Perkinsea</taxon>
        <taxon>Perkinsida</taxon>
        <taxon>Perkinsidae</taxon>
        <taxon>Perkinsus</taxon>
    </lineage>
</organism>
<comment type="caution">
    <text evidence="3">The sequence shown here is derived from an EMBL/GenBank/DDBJ whole genome shotgun (WGS) entry which is preliminary data.</text>
</comment>
<name>A0A7J6PQC6_PEROL</name>
<dbReference type="GO" id="GO:0003676">
    <property type="term" value="F:nucleic acid binding"/>
    <property type="evidence" value="ECO:0007669"/>
    <property type="project" value="InterPro"/>
</dbReference>
<sequence>MFPSSFPSAELPISEMRLPWMDCLLHDDSESSTDSSSCASPVMADIDAAAAPLDFSPQQQPLQLPPAHVPDPTELEALINRMLVDVSLKMSGCERLPETSFGTPARDWGGCTRHKNHPPRQKQNVSSRRRSDRSRRSSRFSGLDQPRHQQTPVAAEIGPTPQGGLTTWMMRNVPNRYTQGELMQEISFSGFEGKFDFFYLPIDRVSMANAGYCFINFTTAEYASEFFDSFAGRVLGRFGSRKVVEVVPAAIQGFYQNLSHYSKKVVATEDNPELRPIFLVNGRPVKFARPGGLHGCTESQNGLEPAVLREHASDYATRHRQRVTASALVREEVASIGMEAFAPSTRLIGGVPAS</sequence>